<dbReference type="STRING" id="536019.Mesop_5143"/>
<dbReference type="NCBIfam" id="TIGR02117">
    <property type="entry name" value="chp_urease_rgn"/>
    <property type="match status" value="1"/>
</dbReference>
<dbReference type="EMBL" id="CP002279">
    <property type="protein sequence ID" value="AEH89561.1"/>
    <property type="molecule type" value="Genomic_DNA"/>
</dbReference>
<dbReference type="AlphaFoldDB" id="F7Y3U2"/>
<accession>F7Y3U2</accession>
<sequence>MHWNATEPQSRYLMRKLGRFLGLLLIAAALAATLGTLVPRPLWPAAAAGEGTRHILVLKNPIHTDIAIPVDDAVRQRFRFLVEAGIPADSPEVRYIVFGWGGRAFYLETPTWSQLKAIPVMKALTIDASVVHVDVTGDIVEPHPDVASFDIGEDRFAALLDFIAASFQQGAGGPIVIENAAYSRFDRFYEANGHFNALVGCNTWTAAALRTAGLRTGWWNPLPASLGWSLSLYN</sequence>
<evidence type="ECO:0000313" key="2">
    <source>
        <dbReference type="Proteomes" id="UP000001623"/>
    </source>
</evidence>
<dbReference type="HOGENOM" id="CLU_086263_0_0_5"/>
<dbReference type="Pfam" id="PF09601">
    <property type="entry name" value="DUF2459"/>
    <property type="match status" value="1"/>
</dbReference>
<dbReference type="Proteomes" id="UP000001623">
    <property type="component" value="Chromosome"/>
</dbReference>
<protein>
    <recommendedName>
        <fullName evidence="3">Urease-associated protein</fullName>
    </recommendedName>
</protein>
<dbReference type="eggNOG" id="ENOG502Z9A2">
    <property type="taxonomic scope" value="Bacteria"/>
</dbReference>
<evidence type="ECO:0008006" key="3">
    <source>
        <dbReference type="Google" id="ProtNLM"/>
    </source>
</evidence>
<proteinExistence type="predicted"/>
<name>F7Y3U2_MESOW</name>
<gene>
    <name evidence="1" type="ordered locus">Mesop_5143</name>
</gene>
<evidence type="ECO:0000313" key="1">
    <source>
        <dbReference type="EMBL" id="AEH89561.1"/>
    </source>
</evidence>
<dbReference type="InterPro" id="IPR011727">
    <property type="entry name" value="CHP02117"/>
</dbReference>
<reference evidence="1 2" key="1">
    <citation type="submission" date="2010-10" db="EMBL/GenBank/DDBJ databases">
        <title>Complete sequence of Mesorhizobium opportunistum WSM2075.</title>
        <authorList>
            <consortium name="US DOE Joint Genome Institute"/>
            <person name="Lucas S."/>
            <person name="Copeland A."/>
            <person name="Lapidus A."/>
            <person name="Cheng J.-F."/>
            <person name="Bruce D."/>
            <person name="Goodwin L."/>
            <person name="Pitluck S."/>
            <person name="Chertkov O."/>
            <person name="Misra M."/>
            <person name="Detter J.C."/>
            <person name="Han C."/>
            <person name="Tapia R."/>
            <person name="Land M."/>
            <person name="Hauser L."/>
            <person name="Kyrpides N."/>
            <person name="Ovchinnikova G."/>
            <person name="Mavrommatis K.M."/>
            <person name="Tiwari R.P."/>
            <person name="Howieson J.G."/>
            <person name="O'Hara G.W."/>
            <person name="Nandasena K.G."/>
            <person name="Woyke T."/>
        </authorList>
    </citation>
    <scope>NUCLEOTIDE SEQUENCE [LARGE SCALE GENOMIC DNA]</scope>
    <source>
        <strain evidence="2">LMG 24607 / HAMBI 3007 / WSM2075</strain>
    </source>
</reference>
<dbReference type="KEGG" id="mop:Mesop_5143"/>
<organism evidence="1 2">
    <name type="scientific">Mesorhizobium opportunistum (strain LMG 24607 / HAMBI 3007 / WSM2075)</name>
    <dbReference type="NCBI Taxonomy" id="536019"/>
    <lineage>
        <taxon>Bacteria</taxon>
        <taxon>Pseudomonadati</taxon>
        <taxon>Pseudomonadota</taxon>
        <taxon>Alphaproteobacteria</taxon>
        <taxon>Hyphomicrobiales</taxon>
        <taxon>Phyllobacteriaceae</taxon>
        <taxon>Mesorhizobium</taxon>
    </lineage>
</organism>